<dbReference type="PANTHER" id="PTHR43547">
    <property type="entry name" value="TWO-COMPONENT HISTIDINE KINASE"/>
    <property type="match status" value="1"/>
</dbReference>
<evidence type="ECO:0000313" key="16">
    <source>
        <dbReference type="Proteomes" id="UP000324701"/>
    </source>
</evidence>
<dbReference type="GO" id="GO:0005886">
    <property type="term" value="C:plasma membrane"/>
    <property type="evidence" value="ECO:0007669"/>
    <property type="project" value="UniProtKB-SubCell"/>
</dbReference>
<evidence type="ECO:0000256" key="2">
    <source>
        <dbReference type="ARBA" id="ARBA00004236"/>
    </source>
</evidence>
<reference evidence="15 16" key="1">
    <citation type="submission" date="2019-09" db="EMBL/GenBank/DDBJ databases">
        <title>Report of infection by Mycobacterium simiae a patient suffering from pulmonary tuberculosis.</title>
        <authorList>
            <person name="Mohanty P.S."/>
            <person name="Bansal A.K."/>
            <person name="Singh H."/>
            <person name="Sharma S."/>
            <person name="Patil S.A."/>
            <person name="Upadhaya P."/>
            <person name="Singh P.K."/>
            <person name="Kumar D."/>
            <person name="Kumar S."/>
            <person name="Singh R.K."/>
            <person name="Chaudhary B."/>
        </authorList>
    </citation>
    <scope>NUCLEOTIDE SEQUENCE [LARGE SCALE GENOMIC DNA]</scope>
    <source>
        <strain evidence="15 16">JAL-560-SIM</strain>
    </source>
</reference>
<dbReference type="InterPro" id="IPR003661">
    <property type="entry name" value="HisK_dim/P_dom"/>
</dbReference>
<keyword evidence="5" id="KW-0808">Transferase</keyword>
<dbReference type="PROSITE" id="PS50109">
    <property type="entry name" value="HIS_KIN"/>
    <property type="match status" value="1"/>
</dbReference>
<dbReference type="EC" id="2.7.13.3" evidence="3"/>
<dbReference type="CDD" id="cd17574">
    <property type="entry name" value="REC_OmpR"/>
    <property type="match status" value="1"/>
</dbReference>
<dbReference type="OrthoDB" id="163538at2"/>
<evidence type="ECO:0000256" key="10">
    <source>
        <dbReference type="PROSITE-ProRule" id="PRU00169"/>
    </source>
</evidence>
<dbReference type="CDD" id="cd00082">
    <property type="entry name" value="HisKA"/>
    <property type="match status" value="1"/>
</dbReference>
<dbReference type="Gene3D" id="3.60.40.10">
    <property type="entry name" value="PPM-type phosphatase domain"/>
    <property type="match status" value="1"/>
</dbReference>
<dbReference type="Pfam" id="PF00072">
    <property type="entry name" value="Response_reg"/>
    <property type="match status" value="1"/>
</dbReference>
<dbReference type="InterPro" id="IPR004358">
    <property type="entry name" value="Sig_transdc_His_kin-like_C"/>
</dbReference>
<dbReference type="GO" id="GO:0000155">
    <property type="term" value="F:phosphorelay sensor kinase activity"/>
    <property type="evidence" value="ECO:0007669"/>
    <property type="project" value="InterPro"/>
</dbReference>
<comment type="subcellular location">
    <subcellularLocation>
        <location evidence="2">Cell membrane</location>
    </subcellularLocation>
</comment>
<dbReference type="InterPro" id="IPR000014">
    <property type="entry name" value="PAS"/>
</dbReference>
<dbReference type="SMART" id="SM00388">
    <property type="entry name" value="HisKA"/>
    <property type="match status" value="1"/>
</dbReference>
<dbReference type="InterPro" id="IPR036097">
    <property type="entry name" value="HisK_dim/P_sf"/>
</dbReference>
<dbReference type="Proteomes" id="UP000324701">
    <property type="component" value="Unassembled WGS sequence"/>
</dbReference>
<dbReference type="Pfam" id="PF13426">
    <property type="entry name" value="PAS_9"/>
    <property type="match status" value="1"/>
</dbReference>
<feature type="domain" description="PAC" evidence="14">
    <location>
        <begin position="843"/>
        <end position="895"/>
    </location>
</feature>
<dbReference type="InterPro" id="IPR001932">
    <property type="entry name" value="PPM-type_phosphatase-like_dom"/>
</dbReference>
<feature type="domain" description="Response regulatory" evidence="12">
    <location>
        <begin position="643"/>
        <end position="758"/>
    </location>
</feature>
<dbReference type="SMART" id="SM00331">
    <property type="entry name" value="PP2C_SIG"/>
    <property type="match status" value="1"/>
</dbReference>
<dbReference type="InterPro" id="IPR003594">
    <property type="entry name" value="HATPase_dom"/>
</dbReference>
<comment type="catalytic activity">
    <reaction evidence="1">
        <text>ATP + protein L-histidine = ADP + protein N-phospho-L-histidine.</text>
        <dbReference type="EC" id="2.7.13.3"/>
    </reaction>
</comment>
<dbReference type="SMART" id="SM00387">
    <property type="entry name" value="HATPase_c"/>
    <property type="match status" value="2"/>
</dbReference>
<dbReference type="InterPro" id="IPR000700">
    <property type="entry name" value="PAS-assoc_C"/>
</dbReference>
<dbReference type="Gene3D" id="3.30.565.10">
    <property type="entry name" value="Histidine kinase-like ATPase, C-terminal domain"/>
    <property type="match status" value="2"/>
</dbReference>
<proteinExistence type="predicted"/>
<dbReference type="InterPro" id="IPR011006">
    <property type="entry name" value="CheY-like_superfamily"/>
</dbReference>
<feature type="domain" description="PAS" evidence="13">
    <location>
        <begin position="766"/>
        <end position="804"/>
    </location>
</feature>
<dbReference type="Gene3D" id="3.40.50.2300">
    <property type="match status" value="1"/>
</dbReference>
<dbReference type="GO" id="GO:0005524">
    <property type="term" value="F:ATP binding"/>
    <property type="evidence" value="ECO:0007669"/>
    <property type="project" value="UniProtKB-KW"/>
</dbReference>
<evidence type="ECO:0000259" key="13">
    <source>
        <dbReference type="PROSITE" id="PS50112"/>
    </source>
</evidence>
<dbReference type="SUPFAM" id="SSF52172">
    <property type="entry name" value="CheY-like"/>
    <property type="match status" value="1"/>
</dbReference>
<dbReference type="Pfam" id="PF07228">
    <property type="entry name" value="SpoIIE"/>
    <property type="match status" value="1"/>
</dbReference>
<dbReference type="InterPro" id="IPR036457">
    <property type="entry name" value="PPM-type-like_dom_sf"/>
</dbReference>
<evidence type="ECO:0000256" key="5">
    <source>
        <dbReference type="ARBA" id="ARBA00022679"/>
    </source>
</evidence>
<dbReference type="NCBIfam" id="TIGR00229">
    <property type="entry name" value="sensory_box"/>
    <property type="match status" value="1"/>
</dbReference>
<dbReference type="InterPro" id="IPR001789">
    <property type="entry name" value="Sig_transdc_resp-reg_receiver"/>
</dbReference>
<dbReference type="PROSITE" id="PS50112">
    <property type="entry name" value="PAS"/>
    <property type="match status" value="1"/>
</dbReference>
<dbReference type="InterPro" id="IPR005467">
    <property type="entry name" value="His_kinase_dom"/>
</dbReference>
<keyword evidence="8" id="KW-0067">ATP-binding</keyword>
<dbReference type="SUPFAM" id="SSF81606">
    <property type="entry name" value="PP2C-like"/>
    <property type="match status" value="1"/>
</dbReference>
<keyword evidence="9" id="KW-0902">Two-component regulatory system</keyword>
<name>A0A5B1BL90_MYCSI</name>
<evidence type="ECO:0000259" key="14">
    <source>
        <dbReference type="PROSITE" id="PS50113"/>
    </source>
</evidence>
<dbReference type="SUPFAM" id="SSF47384">
    <property type="entry name" value="Homodimeric domain of signal transducing histidine kinase"/>
    <property type="match status" value="1"/>
</dbReference>
<dbReference type="CDD" id="cd00130">
    <property type="entry name" value="PAS"/>
    <property type="match status" value="1"/>
</dbReference>
<evidence type="ECO:0000256" key="4">
    <source>
        <dbReference type="ARBA" id="ARBA00022553"/>
    </source>
</evidence>
<sequence>MAAASRNVELREVLRVAAASGAEAAAAGTVPPFVGDSEMAARMAAFDWSGSVLGPVADWPPSLRTAVGICLSSRYPMAIWWGPELVLMYNDAWAPIPGPAKHPAHGRPGAQVWPEVWHIIGAQLNSVLETGKATFSADQLLPISRLGYLEEAYFTYSYSAIRDETGAAGGVFTAVTETTQQIVSERRLRTLRALGESTTLATTHSRATLEAVYRAALQSLAANRADIPCAAVFAVDDGQLRLVCAMGLTDSSVLTAPHAELLNAVNTGDPLSFISIPAPWADAVLPGANPVGDQPPATAAVMPVQLGHGGSAAAVLVAAVTPYRIMDDDFRGFLGLTATQIGRAVSDTLAYQAQRRRAEALADLDKAKSEFFANVSHEFRTPLTLIVGPAEDSLRDTNEPLGPAQRERLDVIRRNAGRLRRLVDDLLEFATIEAGKRAPQREFVDLTAATRELIASFAPAVAHAGLDLRYDIAPLRRPVFVDVGMWEKIVLNLLSNAVKYTPAGHIEVRLQQRGEVVSLAVTDTGIGIPSDELPKVFERFHRVRGRTGRSHEGSGIGLALVAELVQLHDGTIEVQSHENAGSTFTVELPYPTVSAAVAPAGRLAARPNSHRAYLDEALQWRRDVASAPESADPDVELPPDTPSVLVVEDNADMRAFISAVLAPYWRVLEAPDGRAGLALARQHQPDLVLTDVMMPQLDGFGLLAKLRCDPRTETTPVVFLSARAGEEAAVGGLDAGADDYLAKPFSTVELLARVRSNLELARLRNREAEFRRVLIGSMQEGFFLSDQDGTVVEANHAFFELTGYDAAGLPYPWPQPWIPAKESEPDAWAVCEEARVHSMGGGGRFTIPLRHRDGHRLWVACSSAAITDPRSHRQLVIGTAVDVTTERLTSQRDEILSQFAVAIADSRTTSALLGTATEQLGKLFGAVRTVVALWDSAAAQPAMVAWPRTPLNGDQDLMVSALQAARHRPAASVATFAQNGDTVIAAPLDGTATAAVAMQFGSNRPVRGEDRALFALLASHLAQTLLTAREYEKTRAVALALQQAILGPTALPHGFAVRYTPAEEPLKVGGDWYDVIALGDDHVGVVVGDCVGHGLAAAAVMGQLRSAARALLLSKSGPATVLEGLDRFARAVPDAYCTTVFCAVIDRAAAVIRYSSAGHPPPIVVTADGQRQLLDDARSLPLAVASRGIARTESRAVLPAGSTLLLYTDGLIERREDSLDSGIDRAITALIGYRRLHPDEIGERLMADLAPPAGYDDDVAVLLYRHPPAPLRMRVPAVPTSLRDIRQRLRSWLPAAAFDAEVVGDIVLAVGEAATNAVEHAVREADHDVELTVTAEVIDTALAVTVTDNGRWLPPPAASGNRGRGIALMKALVDRAAVTPTPAGTTVALVKELSR</sequence>
<dbReference type="Gene3D" id="3.30.450.20">
    <property type="entry name" value="PAS domain"/>
    <property type="match status" value="2"/>
</dbReference>
<protein>
    <recommendedName>
        <fullName evidence="3">histidine kinase</fullName>
        <ecNumber evidence="3">2.7.13.3</ecNumber>
    </recommendedName>
</protein>
<dbReference type="CDD" id="cd16936">
    <property type="entry name" value="HATPase_RsbW-like"/>
    <property type="match status" value="1"/>
</dbReference>
<dbReference type="PROSITE" id="PS50113">
    <property type="entry name" value="PAC"/>
    <property type="match status" value="1"/>
</dbReference>
<keyword evidence="16" id="KW-1185">Reference proteome</keyword>
<dbReference type="PROSITE" id="PS50110">
    <property type="entry name" value="RESPONSE_REGULATORY"/>
    <property type="match status" value="1"/>
</dbReference>
<feature type="modified residue" description="4-aspartylphosphate" evidence="10">
    <location>
        <position position="691"/>
    </location>
</feature>
<dbReference type="Pfam" id="PF13581">
    <property type="entry name" value="HATPase_c_2"/>
    <property type="match status" value="1"/>
</dbReference>
<keyword evidence="7" id="KW-0418">Kinase</keyword>
<dbReference type="SUPFAM" id="SSF55781">
    <property type="entry name" value="GAF domain-like"/>
    <property type="match status" value="2"/>
</dbReference>
<evidence type="ECO:0000259" key="11">
    <source>
        <dbReference type="PROSITE" id="PS50109"/>
    </source>
</evidence>
<accession>A0A5B1BL90</accession>
<dbReference type="EMBL" id="VTZN01000090">
    <property type="protein sequence ID" value="KAA1249457.1"/>
    <property type="molecule type" value="Genomic_DNA"/>
</dbReference>
<dbReference type="SUPFAM" id="SSF55785">
    <property type="entry name" value="PYP-like sensor domain (PAS domain)"/>
    <property type="match status" value="1"/>
</dbReference>
<dbReference type="InterPro" id="IPR035965">
    <property type="entry name" value="PAS-like_dom_sf"/>
</dbReference>
<keyword evidence="6" id="KW-0547">Nucleotide-binding</keyword>
<dbReference type="PRINTS" id="PR00344">
    <property type="entry name" value="BCTRLSENSOR"/>
</dbReference>
<organism evidence="15 16">
    <name type="scientific">Mycobacterium simiae</name>
    <name type="common">Mycobacterium habana</name>
    <dbReference type="NCBI Taxonomy" id="1784"/>
    <lineage>
        <taxon>Bacteria</taxon>
        <taxon>Bacillati</taxon>
        <taxon>Actinomycetota</taxon>
        <taxon>Actinomycetes</taxon>
        <taxon>Mycobacteriales</taxon>
        <taxon>Mycobacteriaceae</taxon>
        <taxon>Mycobacterium</taxon>
        <taxon>Mycobacterium simiae complex</taxon>
    </lineage>
</organism>
<evidence type="ECO:0000256" key="6">
    <source>
        <dbReference type="ARBA" id="ARBA00022741"/>
    </source>
</evidence>
<dbReference type="SUPFAM" id="SSF55874">
    <property type="entry name" value="ATPase domain of HSP90 chaperone/DNA topoisomerase II/histidine kinase"/>
    <property type="match status" value="2"/>
</dbReference>
<dbReference type="Pfam" id="PF00512">
    <property type="entry name" value="HisKA"/>
    <property type="match status" value="1"/>
</dbReference>
<evidence type="ECO:0000256" key="9">
    <source>
        <dbReference type="ARBA" id="ARBA00023012"/>
    </source>
</evidence>
<keyword evidence="4 10" id="KW-0597">Phosphoprotein</keyword>
<evidence type="ECO:0000256" key="7">
    <source>
        <dbReference type="ARBA" id="ARBA00022777"/>
    </source>
</evidence>
<dbReference type="InterPro" id="IPR036890">
    <property type="entry name" value="HATPase_C_sf"/>
</dbReference>
<evidence type="ECO:0000313" key="15">
    <source>
        <dbReference type="EMBL" id="KAA1249457.1"/>
    </source>
</evidence>
<dbReference type="PANTHER" id="PTHR43547:SF2">
    <property type="entry name" value="HYBRID SIGNAL TRANSDUCTION HISTIDINE KINASE C"/>
    <property type="match status" value="1"/>
</dbReference>
<gene>
    <name evidence="15" type="ORF">F0Q45_15140</name>
</gene>
<evidence type="ECO:0000256" key="8">
    <source>
        <dbReference type="ARBA" id="ARBA00022840"/>
    </source>
</evidence>
<dbReference type="Pfam" id="PF02518">
    <property type="entry name" value="HATPase_c"/>
    <property type="match status" value="1"/>
</dbReference>
<feature type="domain" description="Histidine kinase" evidence="11">
    <location>
        <begin position="374"/>
        <end position="592"/>
    </location>
</feature>
<evidence type="ECO:0000259" key="12">
    <source>
        <dbReference type="PROSITE" id="PS50110"/>
    </source>
</evidence>
<dbReference type="FunFam" id="3.30.565.10:FF:000037">
    <property type="entry name" value="Hybrid sensor histidine kinase/response regulator"/>
    <property type="match status" value="1"/>
</dbReference>
<evidence type="ECO:0000256" key="3">
    <source>
        <dbReference type="ARBA" id="ARBA00012438"/>
    </source>
</evidence>
<comment type="caution">
    <text evidence="15">The sequence shown here is derived from an EMBL/GenBank/DDBJ whole genome shotgun (WGS) entry which is preliminary data.</text>
</comment>
<dbReference type="SMART" id="SM00448">
    <property type="entry name" value="REC"/>
    <property type="match status" value="1"/>
</dbReference>
<dbReference type="CDD" id="cd16922">
    <property type="entry name" value="HATPase_EvgS-ArcB-TorS-like"/>
    <property type="match status" value="1"/>
</dbReference>
<dbReference type="Gene3D" id="1.10.287.130">
    <property type="match status" value="1"/>
</dbReference>
<evidence type="ECO:0000256" key="1">
    <source>
        <dbReference type="ARBA" id="ARBA00000085"/>
    </source>
</evidence>